<comment type="caution">
    <text evidence="6">The sequence shown here is derived from an EMBL/GenBank/DDBJ whole genome shotgun (WGS) entry which is preliminary data.</text>
</comment>
<evidence type="ECO:0000259" key="3">
    <source>
        <dbReference type="Pfam" id="PF01055"/>
    </source>
</evidence>
<dbReference type="RefSeq" id="WP_204446431.1">
    <property type="nucleotide sequence ID" value="NZ_JACJKY010000009.1"/>
</dbReference>
<accession>A0A938X971</accession>
<organism evidence="6 7">
    <name type="scientific">Merdimmobilis hominis</name>
    <dbReference type="NCBI Taxonomy" id="2897707"/>
    <lineage>
        <taxon>Bacteria</taxon>
        <taxon>Bacillati</taxon>
        <taxon>Bacillota</taxon>
        <taxon>Clostridia</taxon>
        <taxon>Eubacteriales</taxon>
        <taxon>Oscillospiraceae</taxon>
        <taxon>Merdimmobilis</taxon>
    </lineage>
</organism>
<dbReference type="Gene3D" id="3.20.20.80">
    <property type="entry name" value="Glycosidases"/>
    <property type="match status" value="1"/>
</dbReference>
<dbReference type="Pfam" id="PF01055">
    <property type="entry name" value="Glyco_hydro_31_2nd"/>
    <property type="match status" value="1"/>
</dbReference>
<proteinExistence type="inferred from homology"/>
<dbReference type="InterPro" id="IPR011013">
    <property type="entry name" value="Gal_mutarotase_sf_dom"/>
</dbReference>
<reference evidence="6" key="2">
    <citation type="journal article" date="2021" name="Sci. Rep.">
        <title>The distribution of antibiotic resistance genes in chicken gut microbiota commensals.</title>
        <authorList>
            <person name="Juricova H."/>
            <person name="Matiasovicova J."/>
            <person name="Kubasova T."/>
            <person name="Cejkova D."/>
            <person name="Rychlik I."/>
        </authorList>
    </citation>
    <scope>NUCLEOTIDE SEQUENCE</scope>
    <source>
        <strain evidence="6">An559</strain>
    </source>
</reference>
<dbReference type="Gene3D" id="2.60.40.1760">
    <property type="entry name" value="glycosyl hydrolase (family 31)"/>
    <property type="match status" value="1"/>
</dbReference>
<dbReference type="SUPFAM" id="SSF51445">
    <property type="entry name" value="(Trans)glycosidases"/>
    <property type="match status" value="1"/>
</dbReference>
<dbReference type="GO" id="GO:0005975">
    <property type="term" value="P:carbohydrate metabolic process"/>
    <property type="evidence" value="ECO:0007669"/>
    <property type="project" value="InterPro"/>
</dbReference>
<evidence type="ECO:0000259" key="4">
    <source>
        <dbReference type="Pfam" id="PF17137"/>
    </source>
</evidence>
<keyword evidence="2" id="KW-0378">Hydrolase</keyword>
<reference evidence="6" key="1">
    <citation type="submission" date="2020-08" db="EMBL/GenBank/DDBJ databases">
        <authorList>
            <person name="Cejkova D."/>
            <person name="Kubasova T."/>
            <person name="Jahodarova E."/>
            <person name="Rychlik I."/>
        </authorList>
    </citation>
    <scope>NUCLEOTIDE SEQUENCE</scope>
    <source>
        <strain evidence="6">An559</strain>
    </source>
</reference>
<dbReference type="CDD" id="cd06591">
    <property type="entry name" value="GH31_xylosidase_XylS"/>
    <property type="match status" value="1"/>
</dbReference>
<feature type="domain" description="Glycoside hydrolase family 31 TIM barrel" evidence="3">
    <location>
        <begin position="256"/>
        <end position="593"/>
    </location>
</feature>
<evidence type="ECO:0000313" key="7">
    <source>
        <dbReference type="Proteomes" id="UP000774750"/>
    </source>
</evidence>
<dbReference type="SUPFAM" id="SSF74650">
    <property type="entry name" value="Galactose mutarotase-like"/>
    <property type="match status" value="1"/>
</dbReference>
<dbReference type="InterPro" id="IPR017853">
    <property type="entry name" value="GH"/>
</dbReference>
<feature type="domain" description="Glycosyl hydrolase family 31 C-terminal" evidence="5">
    <location>
        <begin position="603"/>
        <end position="700"/>
    </location>
</feature>
<dbReference type="InterPro" id="IPR000322">
    <property type="entry name" value="Glyco_hydro_31_TIM"/>
</dbReference>
<dbReference type="InterPro" id="IPR051816">
    <property type="entry name" value="Glycosyl_Hydrolase_31"/>
</dbReference>
<comment type="similarity">
    <text evidence="1 2">Belongs to the glycosyl hydrolase 31 family.</text>
</comment>
<evidence type="ECO:0000256" key="2">
    <source>
        <dbReference type="RuleBase" id="RU361185"/>
    </source>
</evidence>
<keyword evidence="7" id="KW-1185">Reference proteome</keyword>
<dbReference type="Pfam" id="PF21365">
    <property type="entry name" value="Glyco_hydro_31_3rd"/>
    <property type="match status" value="1"/>
</dbReference>
<dbReference type="InterPro" id="IPR013780">
    <property type="entry name" value="Glyco_hydro_b"/>
</dbReference>
<dbReference type="InterPro" id="IPR048395">
    <property type="entry name" value="Glyco_hydro_31_C"/>
</dbReference>
<keyword evidence="2" id="KW-0326">Glycosidase</keyword>
<name>A0A938X971_9FIRM</name>
<dbReference type="InterPro" id="IPR033403">
    <property type="entry name" value="DUF5110"/>
</dbReference>
<dbReference type="SUPFAM" id="SSF51011">
    <property type="entry name" value="Glycosyl hydrolase domain"/>
    <property type="match status" value="1"/>
</dbReference>
<gene>
    <name evidence="6" type="ORF">H6A12_07320</name>
</gene>
<dbReference type="Pfam" id="PF17137">
    <property type="entry name" value="DUF5110"/>
    <property type="match status" value="1"/>
</dbReference>
<evidence type="ECO:0000313" key="6">
    <source>
        <dbReference type="EMBL" id="MBM6920959.1"/>
    </source>
</evidence>
<dbReference type="Proteomes" id="UP000774750">
    <property type="component" value="Unassembled WGS sequence"/>
</dbReference>
<dbReference type="CDD" id="cd14752">
    <property type="entry name" value="GH31_N"/>
    <property type="match status" value="1"/>
</dbReference>
<dbReference type="Gene3D" id="2.60.40.1180">
    <property type="entry name" value="Golgi alpha-mannosidase II"/>
    <property type="match status" value="2"/>
</dbReference>
<dbReference type="GO" id="GO:0004553">
    <property type="term" value="F:hydrolase activity, hydrolyzing O-glycosyl compounds"/>
    <property type="evidence" value="ECO:0007669"/>
    <property type="project" value="InterPro"/>
</dbReference>
<protein>
    <submittedName>
        <fullName evidence="6">DUF5110 domain-containing protein</fullName>
    </submittedName>
</protein>
<evidence type="ECO:0000259" key="5">
    <source>
        <dbReference type="Pfam" id="PF21365"/>
    </source>
</evidence>
<dbReference type="EMBL" id="JACJKY010000009">
    <property type="protein sequence ID" value="MBM6920959.1"/>
    <property type="molecule type" value="Genomic_DNA"/>
</dbReference>
<evidence type="ECO:0000256" key="1">
    <source>
        <dbReference type="ARBA" id="ARBA00007806"/>
    </source>
</evidence>
<dbReference type="AlphaFoldDB" id="A0A938X971"/>
<sequence length="801" mass="90875">MYQVLQTTPAVVLKNEQFLLRLSPITEQTVRITMTPKDEFLPARETKNRTPVVVCQTSFSDYTVHSTEQTLTLSLPACSIQVDLTSGQCSYFDATGALLVKEPKANGKYMEKVSVYRNVFSKEDKLIQKETVDGMKVVTEPAETVFDRTAYHAKVSFVFGNEAIYGFGSHEEGYGNLRGKSRQIYQQNMKACVPCMMSTNGYGFLFDCGSLMTFEDNGYGSYVWMDTVDELDYYFFAGTSYQKLLHAYRTLTGAVPMLPKWAFGYGQSKERYHCADELIDIVKEYRARKIPLSFIIQDWMTWEEGKWGQKSFDATRYPDPKGLTDILHDMGAAMMISVWPNMNGMGENQKEFLANGYMLGNQSTYNAFSADARAMYWKQANEGIFQYGVDAWWCDCSEPFEADWHGELRPEPHERLQINVGEAKKYLDDAQISEYSLCHSRGIYEGQRSVTDDKRVVNLTRSSFAGQGRYSAITWSGDTSANWETLKRQIPEGLNFCAAGEPYWSMDIGGFFTDCQNEWFVKGDYPDGCNDLGYRELYTRWLQYGTFLPMMRSHGTNTPREIWRFGEPGTMFYDAIAKFIRLRMMLMPYLYSQAAAVSMKSDTFITALGLAFPNDPQTFDIRDQFLFGPSLMVCPVTAPMYYESGSVPLADVPKQRSVYLPAGCGWYDFFTGIYYAGGQTILADAPIDKIPLFIKAGAIVPMGPAEQYPGEEEDAVITLHIYPGSDCSFSLYDDAGDSYRYEQGEYTVTPLFFSNETNTLTIGKRQGSFPKMKQSQQYRIVLNGRETTVTVENGEECCITL</sequence>
<dbReference type="PANTHER" id="PTHR43863:SF2">
    <property type="entry name" value="MALTASE-GLUCOAMYLASE"/>
    <property type="match status" value="1"/>
</dbReference>
<feature type="domain" description="DUF5110" evidence="4">
    <location>
        <begin position="717"/>
        <end position="784"/>
    </location>
</feature>
<dbReference type="PANTHER" id="PTHR43863">
    <property type="entry name" value="HYDROLASE, PUTATIVE (AFU_ORTHOLOGUE AFUA_1G03140)-RELATED"/>
    <property type="match status" value="1"/>
</dbReference>
<dbReference type="GO" id="GO:0030246">
    <property type="term" value="F:carbohydrate binding"/>
    <property type="evidence" value="ECO:0007669"/>
    <property type="project" value="InterPro"/>
</dbReference>